<protein>
    <submittedName>
        <fullName evidence="3">VWA domain-containing protein</fullName>
    </submittedName>
</protein>
<proteinExistence type="predicted"/>
<dbReference type="InterPro" id="IPR036465">
    <property type="entry name" value="vWFA_dom_sf"/>
</dbReference>
<dbReference type="Proteomes" id="UP001243420">
    <property type="component" value="Chromosome"/>
</dbReference>
<dbReference type="InterPro" id="IPR028087">
    <property type="entry name" value="Tad_N"/>
</dbReference>
<reference evidence="3 4" key="1">
    <citation type="submission" date="2023-04" db="EMBL/GenBank/DDBJ databases">
        <title>Jannaschia ovalis sp. nov., a marine bacterium isolated from sea tidal flat.</title>
        <authorList>
            <person name="Kwon D.Y."/>
            <person name="Kim J.-J."/>
        </authorList>
    </citation>
    <scope>NUCLEOTIDE SEQUENCE [LARGE SCALE GENOMIC DNA]</scope>
    <source>
        <strain evidence="3 4">GRR-S6-38</strain>
    </source>
</reference>
<accession>A0ABY8LD88</accession>
<dbReference type="InterPro" id="IPR002035">
    <property type="entry name" value="VWF_A"/>
</dbReference>
<keyword evidence="1" id="KW-1133">Transmembrane helix</keyword>
<organism evidence="3 4">
    <name type="scientific">Jannaschia ovalis</name>
    <dbReference type="NCBI Taxonomy" id="3038773"/>
    <lineage>
        <taxon>Bacteria</taxon>
        <taxon>Pseudomonadati</taxon>
        <taxon>Pseudomonadota</taxon>
        <taxon>Alphaproteobacteria</taxon>
        <taxon>Rhodobacterales</taxon>
        <taxon>Roseobacteraceae</taxon>
        <taxon>Jannaschia</taxon>
    </lineage>
</organism>
<name>A0ABY8LD88_9RHOB</name>
<dbReference type="Pfam" id="PF13400">
    <property type="entry name" value="Tad"/>
    <property type="match status" value="1"/>
</dbReference>
<dbReference type="SUPFAM" id="SSF53300">
    <property type="entry name" value="vWA-like"/>
    <property type="match status" value="1"/>
</dbReference>
<gene>
    <name evidence="3" type="ORF">P8627_03200</name>
</gene>
<keyword evidence="1" id="KW-0472">Membrane</keyword>
<evidence type="ECO:0000313" key="3">
    <source>
        <dbReference type="EMBL" id="WGH79286.1"/>
    </source>
</evidence>
<dbReference type="CDD" id="cd00198">
    <property type="entry name" value="vWFA"/>
    <property type="match status" value="1"/>
</dbReference>
<keyword evidence="1" id="KW-0812">Transmembrane</keyword>
<dbReference type="Gene3D" id="3.40.50.410">
    <property type="entry name" value="von Willebrand factor, type A domain"/>
    <property type="match status" value="1"/>
</dbReference>
<evidence type="ECO:0000256" key="1">
    <source>
        <dbReference type="SAM" id="Phobius"/>
    </source>
</evidence>
<evidence type="ECO:0000259" key="2">
    <source>
        <dbReference type="PROSITE" id="PS50234"/>
    </source>
</evidence>
<dbReference type="RefSeq" id="WP_279966097.1">
    <property type="nucleotide sequence ID" value="NZ_CP122537.1"/>
</dbReference>
<sequence>MAHVPFRSFRSDEDGALTIFGLFIFILMMVAGGIALDLMRSEVNRTALQNTADRAVLAAASATQPRNARDVVRDYLRAAGLDEDAIYVREQSDGVSKQVTLEANVETPSLFMNVFGIDQMVTPVSTSATEAMTTLEVALVLDISGSMGGSKISNMRTAANEFVAELLKDRETITNISVVPYNDRVNLGAALAGQLPMDATHSHNYCIVFEDADFTTTGIGAGTVLSRMAHFDKDTNSWEGNAPGLVADPHCSASDTSSAVLPWANNVTTLQTHINGLNAGAWTAMDLGVRTGMLLLDPVTRPALTGLVTAGSVSYDFQSQPAAFGAPGARKVLVVMTDGANTYQWDIKDQYKSGPSGVLVFDPSWAGTAAAIAAGTDVVPTEPIQGRGNWVRDGYPIVGWDEAPATDFIYSIWSERYQAYYINYGGSGFYSYEPFGGDDAVRIDYADLWANVSTDYLADALMRDMPRSDRNRMRRAWEQTHNQTSADTNLKNACAVARSRGIIIYTIAFQAPADGKKAMEDCAGEEYKGNYFDVQGLDIASAFDGILASMNRLRLVQ</sequence>
<evidence type="ECO:0000313" key="4">
    <source>
        <dbReference type="Proteomes" id="UP001243420"/>
    </source>
</evidence>
<feature type="transmembrane region" description="Helical" evidence="1">
    <location>
        <begin position="15"/>
        <end position="36"/>
    </location>
</feature>
<dbReference type="PROSITE" id="PS50234">
    <property type="entry name" value="VWFA"/>
    <property type="match status" value="1"/>
</dbReference>
<keyword evidence="4" id="KW-1185">Reference proteome</keyword>
<dbReference type="EMBL" id="CP122537">
    <property type="protein sequence ID" value="WGH79286.1"/>
    <property type="molecule type" value="Genomic_DNA"/>
</dbReference>
<feature type="domain" description="VWFA" evidence="2">
    <location>
        <begin position="136"/>
        <end position="186"/>
    </location>
</feature>